<sequence length="157" mass="18115">MSDDHSELSSVDRTILSIMQRDSNSRMESIAEEAGASIATVQRRLRHFRQANIIQREIAVVDPETVGQGMTFLILVELERERIDILDTFRRKVTSEQQVQQCYYITGDADFALIALAKDMNEYQKLIQRLFFDDTNVKRFRTSVVMDRTKVGLNVPV</sequence>
<protein>
    <submittedName>
        <fullName evidence="5">Leucine-responsive regulatory protein</fullName>
    </submittedName>
</protein>
<dbReference type="GO" id="GO:0043565">
    <property type="term" value="F:sequence-specific DNA binding"/>
    <property type="evidence" value="ECO:0007669"/>
    <property type="project" value="InterPro"/>
</dbReference>
<dbReference type="PANTHER" id="PTHR30154">
    <property type="entry name" value="LEUCINE-RESPONSIVE REGULATORY PROTEIN"/>
    <property type="match status" value="1"/>
</dbReference>
<evidence type="ECO:0000256" key="3">
    <source>
        <dbReference type="ARBA" id="ARBA00023163"/>
    </source>
</evidence>
<dbReference type="PROSITE" id="PS50956">
    <property type="entry name" value="HTH_ASNC_2"/>
    <property type="match status" value="1"/>
</dbReference>
<dbReference type="PANTHER" id="PTHR30154:SF34">
    <property type="entry name" value="TRANSCRIPTIONAL REGULATOR AZLB"/>
    <property type="match status" value="1"/>
</dbReference>
<dbReference type="SUPFAM" id="SSF46785">
    <property type="entry name" value="Winged helix' DNA-binding domain"/>
    <property type="match status" value="1"/>
</dbReference>
<evidence type="ECO:0000256" key="1">
    <source>
        <dbReference type="ARBA" id="ARBA00023015"/>
    </source>
</evidence>
<dbReference type="Gene3D" id="3.30.70.920">
    <property type="match status" value="1"/>
</dbReference>
<dbReference type="InterPro" id="IPR036388">
    <property type="entry name" value="WH-like_DNA-bd_sf"/>
</dbReference>
<organism evidence="5 6">
    <name type="scientific">Roseibium album</name>
    <dbReference type="NCBI Taxonomy" id="311410"/>
    <lineage>
        <taxon>Bacteria</taxon>
        <taxon>Pseudomonadati</taxon>
        <taxon>Pseudomonadota</taxon>
        <taxon>Alphaproteobacteria</taxon>
        <taxon>Hyphomicrobiales</taxon>
        <taxon>Stappiaceae</taxon>
        <taxon>Roseibium</taxon>
    </lineage>
</organism>
<dbReference type="InterPro" id="IPR036390">
    <property type="entry name" value="WH_DNA-bd_sf"/>
</dbReference>
<evidence type="ECO:0000259" key="4">
    <source>
        <dbReference type="PROSITE" id="PS50956"/>
    </source>
</evidence>
<keyword evidence="6" id="KW-1185">Reference proteome</keyword>
<reference evidence="6" key="1">
    <citation type="submission" date="2015-07" db="EMBL/GenBank/DDBJ databases">
        <authorList>
            <person name="Rodrigo-Torres Lidia"/>
            <person name="Arahal R.David."/>
        </authorList>
    </citation>
    <scope>NUCLEOTIDE SEQUENCE [LARGE SCALE GENOMIC DNA]</scope>
    <source>
        <strain evidence="6">CECT 5096</strain>
    </source>
</reference>
<dbReference type="GO" id="GO:0043200">
    <property type="term" value="P:response to amino acid"/>
    <property type="evidence" value="ECO:0007669"/>
    <property type="project" value="TreeGrafter"/>
</dbReference>
<dbReference type="STRING" id="311410.LA5095_01724"/>
<dbReference type="InterPro" id="IPR011008">
    <property type="entry name" value="Dimeric_a/b-barrel"/>
</dbReference>
<keyword evidence="2" id="KW-0238">DNA-binding</keyword>
<evidence type="ECO:0000256" key="2">
    <source>
        <dbReference type="ARBA" id="ARBA00023125"/>
    </source>
</evidence>
<evidence type="ECO:0000313" key="6">
    <source>
        <dbReference type="Proteomes" id="UP000049983"/>
    </source>
</evidence>
<dbReference type="OrthoDB" id="7856348at2"/>
<keyword evidence="3" id="KW-0804">Transcription</keyword>
<dbReference type="RefSeq" id="WP_055113910.1">
    <property type="nucleotide sequence ID" value="NZ_CANKXR010000008.1"/>
</dbReference>
<name>A0A0M7A5N0_9HYPH</name>
<keyword evidence="1" id="KW-0805">Transcription regulation</keyword>
<dbReference type="SUPFAM" id="SSF54909">
    <property type="entry name" value="Dimeric alpha+beta barrel"/>
    <property type="match status" value="1"/>
</dbReference>
<dbReference type="Proteomes" id="UP000049983">
    <property type="component" value="Unassembled WGS sequence"/>
</dbReference>
<gene>
    <name evidence="5" type="primary">lrp_10</name>
    <name evidence="5" type="ORF">LA5096_02978</name>
</gene>
<feature type="domain" description="HTH asnC-type" evidence="4">
    <location>
        <begin position="8"/>
        <end position="69"/>
    </location>
</feature>
<dbReference type="SMART" id="SM00344">
    <property type="entry name" value="HTH_ASNC"/>
    <property type="match status" value="1"/>
</dbReference>
<evidence type="ECO:0000313" key="5">
    <source>
        <dbReference type="EMBL" id="CTQ71606.1"/>
    </source>
</evidence>
<dbReference type="InterPro" id="IPR019888">
    <property type="entry name" value="Tscrpt_reg_AsnC-like"/>
</dbReference>
<dbReference type="InterPro" id="IPR019887">
    <property type="entry name" value="Tscrpt_reg_AsnC/Lrp_C"/>
</dbReference>
<dbReference type="GO" id="GO:0005829">
    <property type="term" value="C:cytosol"/>
    <property type="evidence" value="ECO:0007669"/>
    <property type="project" value="TreeGrafter"/>
</dbReference>
<accession>A0A0M7A5N0</accession>
<dbReference type="InterPro" id="IPR000485">
    <property type="entry name" value="AsnC-type_HTH_dom"/>
</dbReference>
<dbReference type="EMBL" id="CXWC01000010">
    <property type="protein sequence ID" value="CTQ71606.1"/>
    <property type="molecule type" value="Genomic_DNA"/>
</dbReference>
<proteinExistence type="predicted"/>
<dbReference type="AlphaFoldDB" id="A0A0M7A5N0"/>
<dbReference type="GeneID" id="97670344"/>
<dbReference type="Pfam" id="PF01037">
    <property type="entry name" value="AsnC_trans_reg"/>
    <property type="match status" value="1"/>
</dbReference>
<dbReference type="Pfam" id="PF13412">
    <property type="entry name" value="HTH_24"/>
    <property type="match status" value="1"/>
</dbReference>
<dbReference type="Gene3D" id="1.10.10.10">
    <property type="entry name" value="Winged helix-like DNA-binding domain superfamily/Winged helix DNA-binding domain"/>
    <property type="match status" value="1"/>
</dbReference>